<protein>
    <submittedName>
        <fullName evidence="1">Uncharacterized protein</fullName>
    </submittedName>
</protein>
<dbReference type="AlphaFoldDB" id="A4BXR2"/>
<proteinExistence type="predicted"/>
<dbReference type="Proteomes" id="UP000003053">
    <property type="component" value="Unassembled WGS sequence"/>
</dbReference>
<dbReference type="HOGENOM" id="CLU_2603023_0_0_10"/>
<reference evidence="1 2" key="1">
    <citation type="submission" date="2006-02" db="EMBL/GenBank/DDBJ databases">
        <authorList>
            <person name="Murray A."/>
            <person name="Staley J."/>
            <person name="Ferriera S."/>
            <person name="Johnson J."/>
            <person name="Kravitz S."/>
            <person name="Halpern A."/>
            <person name="Remington K."/>
            <person name="Beeson K."/>
            <person name="Tran B."/>
            <person name="Rogers Y.-H."/>
            <person name="Friedman R."/>
            <person name="Venter J.C."/>
        </authorList>
    </citation>
    <scope>NUCLEOTIDE SEQUENCE [LARGE SCALE GENOMIC DNA]</scope>
    <source>
        <strain evidence="1 2">23-P</strain>
    </source>
</reference>
<gene>
    <name evidence="1" type="ORF">PI23P_04627</name>
</gene>
<evidence type="ECO:0000313" key="2">
    <source>
        <dbReference type="Proteomes" id="UP000003053"/>
    </source>
</evidence>
<comment type="caution">
    <text evidence="1">The sequence shown here is derived from an EMBL/GenBank/DDBJ whole genome shotgun (WGS) entry which is preliminary data.</text>
</comment>
<sequence>MCIKEICFEYDLFAYAKVIIVGNNLIVKHNVIEGYNYTEKMFPGDDSDRIPIYKEELVEFVLPENHNQRIDFVDDFTIY</sequence>
<keyword evidence="2" id="KW-1185">Reference proteome</keyword>
<dbReference type="RefSeq" id="WP_004569551.1">
    <property type="nucleotide sequence ID" value="NZ_CH724148.1"/>
</dbReference>
<accession>A4BXR2</accession>
<dbReference type="STRING" id="313594.PI23P_04627"/>
<organism evidence="1 2">
    <name type="scientific">Polaribacter irgensii 23-P</name>
    <dbReference type="NCBI Taxonomy" id="313594"/>
    <lineage>
        <taxon>Bacteria</taxon>
        <taxon>Pseudomonadati</taxon>
        <taxon>Bacteroidota</taxon>
        <taxon>Flavobacteriia</taxon>
        <taxon>Flavobacteriales</taxon>
        <taxon>Flavobacteriaceae</taxon>
    </lineage>
</organism>
<name>A4BXR2_9FLAO</name>
<dbReference type="EMBL" id="AAOG01000001">
    <property type="protein sequence ID" value="EAR13753.1"/>
    <property type="molecule type" value="Genomic_DNA"/>
</dbReference>
<evidence type="ECO:0000313" key="1">
    <source>
        <dbReference type="EMBL" id="EAR13753.1"/>
    </source>
</evidence>